<proteinExistence type="predicted"/>
<protein>
    <submittedName>
        <fullName evidence="1">Uncharacterized protein</fullName>
    </submittedName>
</protein>
<organism evidence="1 2">
    <name type="scientific">Colocasia esculenta</name>
    <name type="common">Wild taro</name>
    <name type="synonym">Arum esculentum</name>
    <dbReference type="NCBI Taxonomy" id="4460"/>
    <lineage>
        <taxon>Eukaryota</taxon>
        <taxon>Viridiplantae</taxon>
        <taxon>Streptophyta</taxon>
        <taxon>Embryophyta</taxon>
        <taxon>Tracheophyta</taxon>
        <taxon>Spermatophyta</taxon>
        <taxon>Magnoliopsida</taxon>
        <taxon>Liliopsida</taxon>
        <taxon>Araceae</taxon>
        <taxon>Aroideae</taxon>
        <taxon>Colocasieae</taxon>
        <taxon>Colocasia</taxon>
    </lineage>
</organism>
<evidence type="ECO:0000313" key="2">
    <source>
        <dbReference type="Proteomes" id="UP000652761"/>
    </source>
</evidence>
<keyword evidence="2" id="KW-1185">Reference proteome</keyword>
<sequence length="39" mass="4319">MLMVLAKEILGDVVEVVALEILKVMFMWPSLIFMAPGLA</sequence>
<accession>A0A843WEL9</accession>
<feature type="non-terminal residue" evidence="1">
    <location>
        <position position="39"/>
    </location>
</feature>
<evidence type="ECO:0000313" key="1">
    <source>
        <dbReference type="EMBL" id="MQM02574.1"/>
    </source>
</evidence>
<dbReference type="AlphaFoldDB" id="A0A843WEL9"/>
<dbReference type="EMBL" id="NMUH01002879">
    <property type="protein sequence ID" value="MQM02574.1"/>
    <property type="molecule type" value="Genomic_DNA"/>
</dbReference>
<name>A0A843WEL9_COLES</name>
<dbReference type="Proteomes" id="UP000652761">
    <property type="component" value="Unassembled WGS sequence"/>
</dbReference>
<comment type="caution">
    <text evidence="1">The sequence shown here is derived from an EMBL/GenBank/DDBJ whole genome shotgun (WGS) entry which is preliminary data.</text>
</comment>
<gene>
    <name evidence="1" type="ORF">Taro_035345</name>
</gene>
<reference evidence="1" key="1">
    <citation type="submission" date="2017-07" db="EMBL/GenBank/DDBJ databases">
        <title>Taro Niue Genome Assembly and Annotation.</title>
        <authorList>
            <person name="Atibalentja N."/>
            <person name="Keating K."/>
            <person name="Fields C.J."/>
        </authorList>
    </citation>
    <scope>NUCLEOTIDE SEQUENCE</scope>
    <source>
        <strain evidence="1">Niue_2</strain>
        <tissue evidence="1">Leaf</tissue>
    </source>
</reference>